<proteinExistence type="predicted"/>
<keyword evidence="1" id="KW-0472">Membrane</keyword>
<name>A0A158HRS7_9BURK</name>
<dbReference type="EMBL" id="FCOM02000007">
    <property type="protein sequence ID" value="SAL47026.1"/>
    <property type="molecule type" value="Genomic_DNA"/>
</dbReference>
<evidence type="ECO:0000256" key="1">
    <source>
        <dbReference type="SAM" id="Phobius"/>
    </source>
</evidence>
<gene>
    <name evidence="2" type="ORF">AWB74_02098</name>
</gene>
<feature type="transmembrane region" description="Helical" evidence="1">
    <location>
        <begin position="21"/>
        <end position="54"/>
    </location>
</feature>
<accession>A0A158HRS7</accession>
<comment type="caution">
    <text evidence="2">The sequence shown here is derived from an EMBL/GenBank/DDBJ whole genome shotgun (WGS) entry which is preliminary data.</text>
</comment>
<dbReference type="Proteomes" id="UP000055019">
    <property type="component" value="Unassembled WGS sequence"/>
</dbReference>
<keyword evidence="1" id="KW-0812">Transmembrane</keyword>
<dbReference type="AlphaFoldDB" id="A0A158HRS7"/>
<dbReference type="RefSeq" id="WP_061146712.1">
    <property type="nucleotide sequence ID" value="NZ_FCOM02000007.1"/>
</dbReference>
<keyword evidence="1" id="KW-1133">Transmembrane helix</keyword>
<keyword evidence="3" id="KW-1185">Reference proteome</keyword>
<reference evidence="2" key="1">
    <citation type="submission" date="2016-01" db="EMBL/GenBank/DDBJ databases">
        <authorList>
            <person name="Peeters C."/>
        </authorList>
    </citation>
    <scope>NUCLEOTIDE SEQUENCE [LARGE SCALE GENOMIC DNA]</scope>
    <source>
        <strain evidence="2">LMG 29317</strain>
    </source>
</reference>
<organism evidence="2 3">
    <name type="scientific">Caballeronia arvi</name>
    <dbReference type="NCBI Taxonomy" id="1777135"/>
    <lineage>
        <taxon>Bacteria</taxon>
        <taxon>Pseudomonadati</taxon>
        <taxon>Pseudomonadota</taxon>
        <taxon>Betaproteobacteria</taxon>
        <taxon>Burkholderiales</taxon>
        <taxon>Burkholderiaceae</taxon>
        <taxon>Caballeronia</taxon>
    </lineage>
</organism>
<sequence length="66" mass="7383">MNEREAKAKAMKRYTKSAYSSMAGVFLLPLGIWWTPAIFLAVLCFLVSLVFGYLGWKADPAEPLGR</sequence>
<evidence type="ECO:0000313" key="3">
    <source>
        <dbReference type="Proteomes" id="UP000055019"/>
    </source>
</evidence>
<evidence type="ECO:0000313" key="2">
    <source>
        <dbReference type="EMBL" id="SAL47026.1"/>
    </source>
</evidence>
<protein>
    <submittedName>
        <fullName evidence="2">Uncharacterized protein</fullName>
    </submittedName>
</protein>